<dbReference type="EMBL" id="BMOD01000002">
    <property type="protein sequence ID" value="GGJ23511.1"/>
    <property type="molecule type" value="Genomic_DNA"/>
</dbReference>
<keyword evidence="2" id="KW-1185">Reference proteome</keyword>
<comment type="caution">
    <text evidence="1">The sequence shown here is derived from an EMBL/GenBank/DDBJ whole genome shotgun (WGS) entry which is preliminary data.</text>
</comment>
<gene>
    <name evidence="1" type="ORF">GCM10008938_07070</name>
</gene>
<evidence type="ECO:0000313" key="1">
    <source>
        <dbReference type="EMBL" id="GGJ23511.1"/>
    </source>
</evidence>
<dbReference type="RefSeq" id="WP_188999974.1">
    <property type="nucleotide sequence ID" value="NZ_BMOD01000002.1"/>
</dbReference>
<dbReference type="Proteomes" id="UP000632222">
    <property type="component" value="Unassembled WGS sequence"/>
</dbReference>
<evidence type="ECO:0000313" key="2">
    <source>
        <dbReference type="Proteomes" id="UP000632222"/>
    </source>
</evidence>
<reference evidence="2" key="1">
    <citation type="journal article" date="2019" name="Int. J. Syst. Evol. Microbiol.">
        <title>The Global Catalogue of Microorganisms (GCM) 10K type strain sequencing project: providing services to taxonomists for standard genome sequencing and annotation.</title>
        <authorList>
            <consortium name="The Broad Institute Genomics Platform"/>
            <consortium name="The Broad Institute Genome Sequencing Center for Infectious Disease"/>
            <person name="Wu L."/>
            <person name="Ma J."/>
        </authorList>
    </citation>
    <scope>NUCLEOTIDE SEQUENCE [LARGE SCALE GENOMIC DNA]</scope>
    <source>
        <strain evidence="2">JCM 14370</strain>
    </source>
</reference>
<accession>A0ABQ2CV05</accession>
<organism evidence="1 2">
    <name type="scientific">Deinococcus roseus</name>
    <dbReference type="NCBI Taxonomy" id="392414"/>
    <lineage>
        <taxon>Bacteria</taxon>
        <taxon>Thermotogati</taxon>
        <taxon>Deinococcota</taxon>
        <taxon>Deinococci</taxon>
        <taxon>Deinococcales</taxon>
        <taxon>Deinococcaceae</taxon>
        <taxon>Deinococcus</taxon>
    </lineage>
</organism>
<name>A0ABQ2CV05_9DEIO</name>
<sequence>MTLDEIKSHLLVGASNKVTIDVSVMPEVPSDVREVSLYKGNTARIFFRPYGLDEKNVMFSKDYSSLEEMVQEMEAYLGLPISDWENFSRTGRYPDRSEQAAPVMDFGTYRQLMQSLVPAGFTE</sequence>
<protein>
    <submittedName>
        <fullName evidence="1">Uncharacterized protein</fullName>
    </submittedName>
</protein>
<proteinExistence type="predicted"/>